<feature type="region of interest" description="Disordered" evidence="1">
    <location>
        <begin position="759"/>
        <end position="778"/>
    </location>
</feature>
<feature type="compositionally biased region" description="Polar residues" evidence="1">
    <location>
        <begin position="197"/>
        <end position="222"/>
    </location>
</feature>
<dbReference type="Proteomes" id="UP000076580">
    <property type="component" value="Chromosome 01"/>
</dbReference>
<dbReference type="STRING" id="98403.A0A151GU69"/>
<evidence type="ECO:0000313" key="4">
    <source>
        <dbReference type="Proteomes" id="UP000076580"/>
    </source>
</evidence>
<feature type="compositionally biased region" description="Low complexity" evidence="1">
    <location>
        <begin position="111"/>
        <end position="123"/>
    </location>
</feature>
<feature type="region of interest" description="Disordered" evidence="1">
    <location>
        <begin position="409"/>
        <end position="525"/>
    </location>
</feature>
<feature type="compositionally biased region" description="Polar residues" evidence="1">
    <location>
        <begin position="136"/>
        <end position="151"/>
    </location>
</feature>
<dbReference type="PANTHER" id="PTHR22949">
    <property type="entry name" value="WHITE COLLAR 2 PROTEIN WC2"/>
    <property type="match status" value="1"/>
</dbReference>
<dbReference type="EMBL" id="LAYC01000001">
    <property type="protein sequence ID" value="KYK60659.1"/>
    <property type="molecule type" value="Genomic_DNA"/>
</dbReference>
<dbReference type="RefSeq" id="XP_040660011.1">
    <property type="nucleotide sequence ID" value="XM_040799128.1"/>
</dbReference>
<evidence type="ECO:0000259" key="2">
    <source>
        <dbReference type="Pfam" id="PF26087"/>
    </source>
</evidence>
<feature type="domain" description="DUF8032" evidence="2">
    <location>
        <begin position="316"/>
        <end position="410"/>
    </location>
</feature>
<name>A0A151GU69_DRECN</name>
<dbReference type="GO" id="GO:0005840">
    <property type="term" value="C:ribosome"/>
    <property type="evidence" value="ECO:0007669"/>
    <property type="project" value="UniProtKB-KW"/>
</dbReference>
<evidence type="ECO:0000313" key="3">
    <source>
        <dbReference type="EMBL" id="KYK60659.1"/>
    </source>
</evidence>
<dbReference type="InterPro" id="IPR058345">
    <property type="entry name" value="DUF8032"/>
</dbReference>
<feature type="compositionally biased region" description="Polar residues" evidence="1">
    <location>
        <begin position="99"/>
        <end position="110"/>
    </location>
</feature>
<feature type="compositionally biased region" description="Basic residues" evidence="1">
    <location>
        <begin position="261"/>
        <end position="275"/>
    </location>
</feature>
<feature type="region of interest" description="Disordered" evidence="1">
    <location>
        <begin position="177"/>
        <end position="304"/>
    </location>
</feature>
<protein>
    <submittedName>
        <fullName evidence="3">Ribosomal protein L24E</fullName>
    </submittedName>
</protein>
<gene>
    <name evidence="3" type="ORF">DCS_01797</name>
</gene>
<organism evidence="3 4">
    <name type="scientific">Drechmeria coniospora</name>
    <name type="common">Nematophagous fungus</name>
    <name type="synonym">Meria coniospora</name>
    <dbReference type="NCBI Taxonomy" id="98403"/>
    <lineage>
        <taxon>Eukaryota</taxon>
        <taxon>Fungi</taxon>
        <taxon>Dikarya</taxon>
        <taxon>Ascomycota</taxon>
        <taxon>Pezizomycotina</taxon>
        <taxon>Sordariomycetes</taxon>
        <taxon>Hypocreomycetidae</taxon>
        <taxon>Hypocreales</taxon>
        <taxon>Ophiocordycipitaceae</taxon>
        <taxon>Drechmeria</taxon>
    </lineage>
</organism>
<evidence type="ECO:0000256" key="1">
    <source>
        <dbReference type="SAM" id="MobiDB-lite"/>
    </source>
</evidence>
<dbReference type="PANTHER" id="PTHR22949:SF0">
    <property type="entry name" value="RE27538P"/>
    <property type="match status" value="1"/>
</dbReference>
<accession>A0A151GU69</accession>
<comment type="caution">
    <text evidence="3">The sequence shown here is derived from an EMBL/GenBank/DDBJ whole genome shotgun (WGS) entry which is preliminary data.</text>
</comment>
<feature type="compositionally biased region" description="Basic residues" evidence="1">
    <location>
        <begin position="34"/>
        <end position="52"/>
    </location>
</feature>
<feature type="region of interest" description="Disordered" evidence="1">
    <location>
        <begin position="627"/>
        <end position="673"/>
    </location>
</feature>
<dbReference type="GeneID" id="63714440"/>
<sequence>MHLVSMQHHPHHSQPGPPPPQHLHHSRPPSIVHQQHHSQAHTPQHQHQHQQHQHQQTSQAQHHQGAYSSTHSLPQAYQQTGNQGAASTQDGLGYYSHPSPYSTPGANSGYTSAADTSDMMAAAQMPRPPYPPMSYHTPQSNSPASVASPSQHEQHRGLYGQAPSQHLQQSMYYPQQHYQSMPPHPAASPYAQHAHHPQQSMTSQPNMMMSHSAPQNQLTQHAAQHAQPGMTSSPRPKLEPQVPVQLQKQAQSSPMPQAQHQHPHQQHPHQQHPHPHQQGAPHLQSPGSQAGVNPNAAPGPIPATTPLVVRQDGNGVQWIAFEYSRDRVKMEYTIRCDVESVNTEELSPEFKQENCVYPRACCPKDQYRGNRLMYETDCNRVGWALAQLNPPLRGKRGLIQRAVDSWRNSNQDPRLRSRRVRRMAKISNRKQASSPLPGAAHMSGPGGPSGLSTAPPLGPGAAASMGKPGLNSLGQQMHHHAGGHGDGGAPGAADEVGNGNYEDQHHHHQPPAHPGQSGGGDDVRQAHIFTGYTGGQGYPASSQGGPMSHMTPRAGDAMAARNRSRANADEPEGLFPDIPEAKKRKFILVEDNVRGSRLRVRVTLDGVDTNEIPDSFRKGASVYPRSYFPREMQSPPPSAMGSRFFADDFSDDGSQETEGREANRQRASRPAGQVVKVTVGKDQAVEATVPQMRKLNRHKEVRLNDLAYRMAWLQSRVFSGRTVFLQRALDCYRNKTRAAIEGTMQEVAAVAPHFETRVGKRRWSERRKRGEENAEEND</sequence>
<feature type="region of interest" description="Disordered" evidence="1">
    <location>
        <begin position="1"/>
        <end position="158"/>
    </location>
</feature>
<feature type="compositionally biased region" description="Low complexity" evidence="1">
    <location>
        <begin position="53"/>
        <end position="64"/>
    </location>
</feature>
<dbReference type="InParanoid" id="A0A151GU69"/>
<keyword evidence="4" id="KW-1185">Reference proteome</keyword>
<feature type="compositionally biased region" description="Basic residues" evidence="1">
    <location>
        <begin position="416"/>
        <end position="428"/>
    </location>
</feature>
<keyword evidence="3" id="KW-0687">Ribonucleoprotein</keyword>
<feature type="compositionally biased region" description="Low complexity" evidence="1">
    <location>
        <begin position="247"/>
        <end position="260"/>
    </location>
</feature>
<feature type="domain" description="DUF8032" evidence="2">
    <location>
        <begin position="693"/>
        <end position="735"/>
    </location>
</feature>
<proteinExistence type="predicted"/>
<dbReference type="Pfam" id="PF26087">
    <property type="entry name" value="DUF8032"/>
    <property type="match status" value="2"/>
</dbReference>
<dbReference type="AlphaFoldDB" id="A0A151GU69"/>
<feature type="compositionally biased region" description="Polar residues" evidence="1">
    <location>
        <begin position="66"/>
        <end position="90"/>
    </location>
</feature>
<reference evidence="3 4" key="1">
    <citation type="journal article" date="2016" name="Sci. Rep.">
        <title>Insights into Adaptations to a Near-Obligate Nematode Endoparasitic Lifestyle from the Finished Genome of Drechmeria coniospora.</title>
        <authorList>
            <person name="Zhang L."/>
            <person name="Zhou Z."/>
            <person name="Guo Q."/>
            <person name="Fokkens L."/>
            <person name="Miskei M."/>
            <person name="Pocsi I."/>
            <person name="Zhang W."/>
            <person name="Chen M."/>
            <person name="Wang L."/>
            <person name="Sun Y."/>
            <person name="Donzelli B.G."/>
            <person name="Gibson D.M."/>
            <person name="Nelson D.R."/>
            <person name="Luo J.G."/>
            <person name="Rep M."/>
            <person name="Liu H."/>
            <person name="Yang S."/>
            <person name="Wang J."/>
            <person name="Krasnoff S.B."/>
            <person name="Xu Y."/>
            <person name="Molnar I."/>
            <person name="Lin M."/>
        </authorList>
    </citation>
    <scope>NUCLEOTIDE SEQUENCE [LARGE SCALE GENOMIC DNA]</scope>
    <source>
        <strain evidence="3 4">ARSEF 6962</strain>
    </source>
</reference>
<keyword evidence="3" id="KW-0689">Ribosomal protein</keyword>